<keyword evidence="9" id="KW-1185">Reference proteome</keyword>
<sequence>MKNLAIFASGSGSNAERIVEYFANSQEINVKMFLCNNPEAGVIQRAERLQIPLVMFDRPAFKSGEVVKTLQENQIDWVILAGFLWLVPKNMVEAFPNKIINIHPALLPKFGGKGMYGHFVHEAVVENKETESGITIHFVNEHYDEGAIIFQASYPVTPTDTPEDVAAKGQVLEHKHFPEVIEKVVLNS</sequence>
<protein>
    <recommendedName>
        <fullName evidence="6">Phosphoribosylglycinamide formyltransferase</fullName>
        <ecNumber evidence="6">2.1.2.2</ecNumber>
    </recommendedName>
    <alternativeName>
        <fullName evidence="6">5'-phosphoribosylglycinamide transformylase</fullName>
    </alternativeName>
    <alternativeName>
        <fullName evidence="6">GAR transformylase</fullName>
        <shortName evidence="6">GART</shortName>
    </alternativeName>
</protein>
<evidence type="ECO:0000256" key="3">
    <source>
        <dbReference type="ARBA" id="ARBA00022755"/>
    </source>
</evidence>
<feature type="site" description="Raises pKa of active site His" evidence="6">
    <location>
        <position position="144"/>
    </location>
</feature>
<dbReference type="InterPro" id="IPR002376">
    <property type="entry name" value="Formyl_transf_N"/>
</dbReference>
<comment type="function">
    <text evidence="6">Catalyzes the transfer of a formyl group from 10-formyltetrahydrofolate to 5-phospho-ribosyl-glycinamide (GAR), producing 5-phospho-ribosyl-N-formylglycinamide (FGAR) and tetrahydrofolate.</text>
</comment>
<evidence type="ECO:0000256" key="6">
    <source>
        <dbReference type="HAMAP-Rule" id="MF_01930"/>
    </source>
</evidence>
<dbReference type="PANTHER" id="PTHR43369:SF2">
    <property type="entry name" value="PHOSPHORIBOSYLGLYCINAMIDE FORMYLTRANSFERASE"/>
    <property type="match status" value="1"/>
</dbReference>
<comment type="catalytic activity">
    <reaction evidence="5 6">
        <text>N(1)-(5-phospho-beta-D-ribosyl)glycinamide + (6R)-10-formyltetrahydrofolate = N(2)-formyl-N(1)-(5-phospho-beta-D-ribosyl)glycinamide + (6S)-5,6,7,8-tetrahydrofolate + H(+)</text>
        <dbReference type="Rhea" id="RHEA:15053"/>
        <dbReference type="ChEBI" id="CHEBI:15378"/>
        <dbReference type="ChEBI" id="CHEBI:57453"/>
        <dbReference type="ChEBI" id="CHEBI:143788"/>
        <dbReference type="ChEBI" id="CHEBI:147286"/>
        <dbReference type="ChEBI" id="CHEBI:195366"/>
        <dbReference type="EC" id="2.1.2.2"/>
    </reaction>
</comment>
<evidence type="ECO:0000313" key="9">
    <source>
        <dbReference type="Proteomes" id="UP000245489"/>
    </source>
</evidence>
<organism evidence="8 9">
    <name type="scientific">Arcicella aurantiaca</name>
    <dbReference type="NCBI Taxonomy" id="591202"/>
    <lineage>
        <taxon>Bacteria</taxon>
        <taxon>Pseudomonadati</taxon>
        <taxon>Bacteroidota</taxon>
        <taxon>Cytophagia</taxon>
        <taxon>Cytophagales</taxon>
        <taxon>Flectobacillaceae</taxon>
        <taxon>Arcicella</taxon>
    </lineage>
</organism>
<dbReference type="RefSeq" id="WP_109743209.1">
    <property type="nucleotide sequence ID" value="NZ_QGGO01000012.1"/>
</dbReference>
<comment type="pathway">
    <text evidence="1 6">Purine metabolism; IMP biosynthesis via de novo pathway; N(2)-formyl-N(1)-(5-phospho-D-ribosyl)glycinamide from N(1)-(5-phospho-D-ribosyl)glycinamide (10-formyl THF route): step 1/1.</text>
</comment>
<dbReference type="SUPFAM" id="SSF53328">
    <property type="entry name" value="Formyltransferase"/>
    <property type="match status" value="1"/>
</dbReference>
<dbReference type="Pfam" id="PF00551">
    <property type="entry name" value="Formyl_trans_N"/>
    <property type="match status" value="1"/>
</dbReference>
<comment type="caution">
    <text evidence="6">Lacks conserved residue(s) required for the propagation of feature annotation.</text>
</comment>
<evidence type="ECO:0000256" key="2">
    <source>
        <dbReference type="ARBA" id="ARBA00022679"/>
    </source>
</evidence>
<evidence type="ECO:0000313" key="8">
    <source>
        <dbReference type="EMBL" id="PWK26308.1"/>
    </source>
</evidence>
<dbReference type="Gene3D" id="3.40.50.170">
    <property type="entry name" value="Formyl transferase, N-terminal domain"/>
    <property type="match status" value="1"/>
</dbReference>
<dbReference type="InterPro" id="IPR004607">
    <property type="entry name" value="GART"/>
</dbReference>
<accession>A0A316E9I3</accession>
<reference evidence="8 9" key="1">
    <citation type="submission" date="2018-05" db="EMBL/GenBank/DDBJ databases">
        <title>Genomic Encyclopedia of Archaeal and Bacterial Type Strains, Phase II (KMG-II): from individual species to whole genera.</title>
        <authorList>
            <person name="Goeker M."/>
        </authorList>
    </citation>
    <scope>NUCLEOTIDE SEQUENCE [LARGE SCALE GENOMIC DNA]</scope>
    <source>
        <strain evidence="8 9">DSM 22214</strain>
    </source>
</reference>
<feature type="active site" description="Proton donor" evidence="6">
    <location>
        <position position="103"/>
    </location>
</feature>
<feature type="domain" description="Formyl transferase N-terminal" evidence="7">
    <location>
        <begin position="2"/>
        <end position="181"/>
    </location>
</feature>
<dbReference type="PROSITE" id="PS00373">
    <property type="entry name" value="GART"/>
    <property type="match status" value="1"/>
</dbReference>
<feature type="binding site" evidence="6">
    <location>
        <position position="58"/>
    </location>
    <ligand>
        <name>(6R)-10-formyltetrahydrofolate</name>
        <dbReference type="ChEBI" id="CHEBI:195366"/>
    </ligand>
</feature>
<dbReference type="GO" id="GO:0004644">
    <property type="term" value="F:phosphoribosylglycinamide formyltransferase activity"/>
    <property type="evidence" value="ECO:0007669"/>
    <property type="project" value="UniProtKB-UniRule"/>
</dbReference>
<dbReference type="UniPathway" id="UPA00074">
    <property type="reaction ID" value="UER00126"/>
</dbReference>
<feature type="binding site" evidence="6">
    <location>
        <position position="101"/>
    </location>
    <ligand>
        <name>(6R)-10-formyltetrahydrofolate</name>
        <dbReference type="ChEBI" id="CHEBI:195366"/>
    </ligand>
</feature>
<dbReference type="InterPro" id="IPR001555">
    <property type="entry name" value="GART_AS"/>
</dbReference>
<dbReference type="InterPro" id="IPR036477">
    <property type="entry name" value="Formyl_transf_N_sf"/>
</dbReference>
<evidence type="ECO:0000256" key="5">
    <source>
        <dbReference type="ARBA" id="ARBA00047664"/>
    </source>
</evidence>
<dbReference type="EMBL" id="QGGO01000012">
    <property type="protein sequence ID" value="PWK26308.1"/>
    <property type="molecule type" value="Genomic_DNA"/>
</dbReference>
<keyword evidence="3 6" id="KW-0658">Purine biosynthesis</keyword>
<comment type="caution">
    <text evidence="8">The sequence shown here is derived from an EMBL/GenBank/DDBJ whole genome shotgun (WGS) entry which is preliminary data.</text>
</comment>
<dbReference type="AlphaFoldDB" id="A0A316E9I3"/>
<evidence type="ECO:0000259" key="7">
    <source>
        <dbReference type="Pfam" id="PF00551"/>
    </source>
</evidence>
<dbReference type="OrthoDB" id="9806170at2"/>
<dbReference type="HAMAP" id="MF_01930">
    <property type="entry name" value="PurN"/>
    <property type="match status" value="1"/>
</dbReference>
<evidence type="ECO:0000256" key="1">
    <source>
        <dbReference type="ARBA" id="ARBA00005054"/>
    </source>
</evidence>
<proteinExistence type="inferred from homology"/>
<dbReference type="GO" id="GO:0006189">
    <property type="term" value="P:'de novo' IMP biosynthetic process"/>
    <property type="evidence" value="ECO:0007669"/>
    <property type="project" value="UniProtKB-UniRule"/>
</dbReference>
<feature type="binding site" evidence="6">
    <location>
        <begin position="12"/>
        <end position="14"/>
    </location>
    <ligand>
        <name>N(1)-(5-phospho-beta-D-ribosyl)glycinamide</name>
        <dbReference type="ChEBI" id="CHEBI:143788"/>
    </ligand>
</feature>
<dbReference type="Proteomes" id="UP000245489">
    <property type="component" value="Unassembled WGS sequence"/>
</dbReference>
<name>A0A316E9I3_9BACT</name>
<dbReference type="PANTHER" id="PTHR43369">
    <property type="entry name" value="PHOSPHORIBOSYLGLYCINAMIDE FORMYLTRANSFERASE"/>
    <property type="match status" value="1"/>
</dbReference>
<gene>
    <name evidence="6" type="primary">purN</name>
    <name evidence="8" type="ORF">LV89_02479</name>
</gene>
<evidence type="ECO:0000256" key="4">
    <source>
        <dbReference type="ARBA" id="ARBA00038440"/>
    </source>
</evidence>
<dbReference type="CDD" id="cd08645">
    <property type="entry name" value="FMT_core_GART"/>
    <property type="match status" value="1"/>
</dbReference>
<comment type="similarity">
    <text evidence="4 6">Belongs to the GART family.</text>
</comment>
<dbReference type="EC" id="2.1.2.2" evidence="6"/>
<keyword evidence="2 6" id="KW-0808">Transferase</keyword>
<dbReference type="GO" id="GO:0005829">
    <property type="term" value="C:cytosol"/>
    <property type="evidence" value="ECO:0007669"/>
    <property type="project" value="TreeGrafter"/>
</dbReference>